<feature type="compositionally biased region" description="Polar residues" evidence="1">
    <location>
        <begin position="45"/>
        <end position="59"/>
    </location>
</feature>
<dbReference type="EMBL" id="JAUDZG010000003">
    <property type="protein sequence ID" value="KAK3307038.1"/>
    <property type="molecule type" value="Genomic_DNA"/>
</dbReference>
<name>A0AAJ0M2Z5_9PEZI</name>
<feature type="compositionally biased region" description="Low complexity" evidence="1">
    <location>
        <begin position="131"/>
        <end position="150"/>
    </location>
</feature>
<feature type="compositionally biased region" description="Basic and acidic residues" evidence="1">
    <location>
        <begin position="205"/>
        <end position="216"/>
    </location>
</feature>
<proteinExistence type="predicted"/>
<dbReference type="Proteomes" id="UP001273166">
    <property type="component" value="Unassembled WGS sequence"/>
</dbReference>
<feature type="region of interest" description="Disordered" evidence="1">
    <location>
        <begin position="1"/>
        <end position="224"/>
    </location>
</feature>
<organism evidence="2 3">
    <name type="scientific">Chaetomium strumarium</name>
    <dbReference type="NCBI Taxonomy" id="1170767"/>
    <lineage>
        <taxon>Eukaryota</taxon>
        <taxon>Fungi</taxon>
        <taxon>Dikarya</taxon>
        <taxon>Ascomycota</taxon>
        <taxon>Pezizomycotina</taxon>
        <taxon>Sordariomycetes</taxon>
        <taxon>Sordariomycetidae</taxon>
        <taxon>Sordariales</taxon>
        <taxon>Chaetomiaceae</taxon>
        <taxon>Chaetomium</taxon>
    </lineage>
</organism>
<evidence type="ECO:0000313" key="3">
    <source>
        <dbReference type="Proteomes" id="UP001273166"/>
    </source>
</evidence>
<dbReference type="GeneID" id="87880954"/>
<gene>
    <name evidence="2" type="ORF">B0T15DRAFT_162475</name>
</gene>
<protein>
    <submittedName>
        <fullName evidence="2">Uncharacterized protein</fullName>
    </submittedName>
</protein>
<sequence>MQRVIHSRSMPGSPAPKQKNSQETLRPAPCPPTRPARQVPRRMTSLKTVSLLSPITAQQGGLDGTAPEHGPAAEVRHAQRAASSRTGTRQSSLATPTMTPTSIVAPATSPGRKNSYRLSRAKKAAFVSQVSSSPSGPSSSSTPSSSSPAKNRSRRSASPTTPVVADVKMIGGPRQEKAGRPEKRTAPPVGGARGRSSNGVGSDNAKAKKENRKDRGWSWVSWWQ</sequence>
<evidence type="ECO:0000313" key="2">
    <source>
        <dbReference type="EMBL" id="KAK3307038.1"/>
    </source>
</evidence>
<comment type="caution">
    <text evidence="2">The sequence shown here is derived from an EMBL/GenBank/DDBJ whole genome shotgun (WGS) entry which is preliminary data.</text>
</comment>
<feature type="compositionally biased region" description="Polar residues" evidence="1">
    <location>
        <begin position="81"/>
        <end position="102"/>
    </location>
</feature>
<reference evidence="2" key="1">
    <citation type="journal article" date="2023" name="Mol. Phylogenet. Evol.">
        <title>Genome-scale phylogeny and comparative genomics of the fungal order Sordariales.</title>
        <authorList>
            <person name="Hensen N."/>
            <person name="Bonometti L."/>
            <person name="Westerberg I."/>
            <person name="Brannstrom I.O."/>
            <person name="Guillou S."/>
            <person name="Cros-Aarteil S."/>
            <person name="Calhoun S."/>
            <person name="Haridas S."/>
            <person name="Kuo A."/>
            <person name="Mondo S."/>
            <person name="Pangilinan J."/>
            <person name="Riley R."/>
            <person name="LaButti K."/>
            <person name="Andreopoulos B."/>
            <person name="Lipzen A."/>
            <person name="Chen C."/>
            <person name="Yan M."/>
            <person name="Daum C."/>
            <person name="Ng V."/>
            <person name="Clum A."/>
            <person name="Steindorff A."/>
            <person name="Ohm R.A."/>
            <person name="Martin F."/>
            <person name="Silar P."/>
            <person name="Natvig D.O."/>
            <person name="Lalanne C."/>
            <person name="Gautier V."/>
            <person name="Ament-Velasquez S.L."/>
            <person name="Kruys A."/>
            <person name="Hutchinson M.I."/>
            <person name="Powell A.J."/>
            <person name="Barry K."/>
            <person name="Miller A.N."/>
            <person name="Grigoriev I.V."/>
            <person name="Debuchy R."/>
            <person name="Gladieux P."/>
            <person name="Hiltunen Thoren M."/>
            <person name="Johannesson H."/>
        </authorList>
    </citation>
    <scope>NUCLEOTIDE SEQUENCE</scope>
    <source>
        <strain evidence="2">CBS 333.67</strain>
    </source>
</reference>
<keyword evidence="3" id="KW-1185">Reference proteome</keyword>
<reference evidence="2" key="2">
    <citation type="submission" date="2023-06" db="EMBL/GenBank/DDBJ databases">
        <authorList>
            <consortium name="Lawrence Berkeley National Laboratory"/>
            <person name="Mondo S.J."/>
            <person name="Hensen N."/>
            <person name="Bonometti L."/>
            <person name="Westerberg I."/>
            <person name="Brannstrom I.O."/>
            <person name="Guillou S."/>
            <person name="Cros-Aarteil S."/>
            <person name="Calhoun S."/>
            <person name="Haridas S."/>
            <person name="Kuo A."/>
            <person name="Pangilinan J."/>
            <person name="Riley R."/>
            <person name="Labutti K."/>
            <person name="Andreopoulos B."/>
            <person name="Lipzen A."/>
            <person name="Chen C."/>
            <person name="Yanf M."/>
            <person name="Daum C."/>
            <person name="Ng V."/>
            <person name="Clum A."/>
            <person name="Steindorff A."/>
            <person name="Ohm R."/>
            <person name="Martin F."/>
            <person name="Silar P."/>
            <person name="Natvig D."/>
            <person name="Lalanne C."/>
            <person name="Gautier V."/>
            <person name="Ament-Velasquez S.L."/>
            <person name="Kruys A."/>
            <person name="Hutchinson M.I."/>
            <person name="Powell A.J."/>
            <person name="Barry K."/>
            <person name="Miller A.N."/>
            <person name="Grigoriev I.V."/>
            <person name="Debuchy R."/>
            <person name="Gladieux P."/>
            <person name="Thoren M.H."/>
            <person name="Johannesson H."/>
        </authorList>
    </citation>
    <scope>NUCLEOTIDE SEQUENCE</scope>
    <source>
        <strain evidence="2">CBS 333.67</strain>
    </source>
</reference>
<dbReference type="AlphaFoldDB" id="A0AAJ0M2Z5"/>
<accession>A0AAJ0M2Z5</accession>
<feature type="compositionally biased region" description="Basic and acidic residues" evidence="1">
    <location>
        <begin position="174"/>
        <end position="185"/>
    </location>
</feature>
<dbReference type="RefSeq" id="XP_062722818.1">
    <property type="nucleotide sequence ID" value="XM_062862125.1"/>
</dbReference>
<evidence type="ECO:0000256" key="1">
    <source>
        <dbReference type="SAM" id="MobiDB-lite"/>
    </source>
</evidence>